<protein>
    <recommendedName>
        <fullName evidence="4">Pentapeptide repeat-containing protein</fullName>
    </recommendedName>
</protein>
<proteinExistence type="predicted"/>
<dbReference type="SUPFAM" id="SSF141571">
    <property type="entry name" value="Pentapeptide repeat-like"/>
    <property type="match status" value="1"/>
</dbReference>
<dbReference type="OrthoDB" id="3650225at2759"/>
<dbReference type="Proteomes" id="UP000660729">
    <property type="component" value="Unassembled WGS sequence"/>
</dbReference>
<evidence type="ECO:0000313" key="2">
    <source>
        <dbReference type="EMBL" id="KAF7190259.1"/>
    </source>
</evidence>
<dbReference type="AlphaFoldDB" id="A0A8H6VJG7"/>
<dbReference type="Pfam" id="PF00805">
    <property type="entry name" value="Pentapeptide"/>
    <property type="match status" value="2"/>
</dbReference>
<evidence type="ECO:0000313" key="3">
    <source>
        <dbReference type="Proteomes" id="UP000660729"/>
    </source>
</evidence>
<dbReference type="InterPro" id="IPR001646">
    <property type="entry name" value="5peptide_repeat"/>
</dbReference>
<reference evidence="2" key="1">
    <citation type="submission" date="2020-04" db="EMBL/GenBank/DDBJ databases">
        <title>Draft genome resource of the tomato pathogen Pseudocercospora fuligena.</title>
        <authorList>
            <person name="Zaccaron A."/>
        </authorList>
    </citation>
    <scope>NUCLEOTIDE SEQUENCE</scope>
    <source>
        <strain evidence="2">PF001</strain>
    </source>
</reference>
<dbReference type="Gene3D" id="2.160.20.80">
    <property type="entry name" value="E3 ubiquitin-protein ligase SopA"/>
    <property type="match status" value="1"/>
</dbReference>
<name>A0A8H6VJG7_9PEZI</name>
<accession>A0A8H6VJG7</accession>
<gene>
    <name evidence="2" type="ORF">HII31_08590</name>
</gene>
<dbReference type="EMBL" id="JABCIY010000175">
    <property type="protein sequence ID" value="KAF7190259.1"/>
    <property type="molecule type" value="Genomic_DNA"/>
</dbReference>
<feature type="compositionally biased region" description="Low complexity" evidence="1">
    <location>
        <begin position="38"/>
        <end position="66"/>
    </location>
</feature>
<keyword evidence="3" id="KW-1185">Reference proteome</keyword>
<evidence type="ECO:0008006" key="4">
    <source>
        <dbReference type="Google" id="ProtNLM"/>
    </source>
</evidence>
<organism evidence="2 3">
    <name type="scientific">Pseudocercospora fuligena</name>
    <dbReference type="NCBI Taxonomy" id="685502"/>
    <lineage>
        <taxon>Eukaryota</taxon>
        <taxon>Fungi</taxon>
        <taxon>Dikarya</taxon>
        <taxon>Ascomycota</taxon>
        <taxon>Pezizomycotina</taxon>
        <taxon>Dothideomycetes</taxon>
        <taxon>Dothideomycetidae</taxon>
        <taxon>Mycosphaerellales</taxon>
        <taxon>Mycosphaerellaceae</taxon>
        <taxon>Pseudocercospora</taxon>
    </lineage>
</organism>
<feature type="region of interest" description="Disordered" evidence="1">
    <location>
        <begin position="21"/>
        <end position="80"/>
    </location>
</feature>
<sequence length="576" mass="65873">MKLLSALRRCTELIRDWSRSRKRKSSVPATSATCETATVPSGSTVPATSPPAAATAPATSPTSSTSDLAVSPQEHQDPNIKYDNSRVFRTSFVTTDINAVVVKDCNWASVKFVDCHLSNVTFEGFGSDWKDVTFTECRFVNTTFTNVRLEDAQFSGLDFEDVRFKNSLSECFEGRQQQPVLQNISLVDCVFRRTTFIHATLKNTHFYKIDLRDVNFQYLTLDDARWTEEFLEHAFVTPDRGWQERPRIGHDGKELMLSILSDSPFCKTRGGFNERSSSHDAVKEALTARQDLEPLVVTARPQTVSLLDFPHHILDLVASFLFSGNPVSIVDIDIAWNDPRYIGQTCYCKNRLRKTYHGQLLSDVRNQMCTSFLRVSRECYSIGVKHLYSRKFEFTNSLEAALAFMHDHRQVEHEIRSISLRTSPRANSDALRRLFNILVHERADTIRVEMTVSQEFWDTAPWRQKRLQAMGKNRQWEVSCGKVLNWQGWDGRQRERNFLGHFARLPLTVRATLTVIGADKNSPRRSFLAALREEIHARRAARKDLAVAIHGPCCGKKELRECCYWRRSQDSSQASD</sequence>
<feature type="compositionally biased region" description="Polar residues" evidence="1">
    <location>
        <begin position="27"/>
        <end position="36"/>
    </location>
</feature>
<comment type="caution">
    <text evidence="2">The sequence shown here is derived from an EMBL/GenBank/DDBJ whole genome shotgun (WGS) entry which is preliminary data.</text>
</comment>
<evidence type="ECO:0000256" key="1">
    <source>
        <dbReference type="SAM" id="MobiDB-lite"/>
    </source>
</evidence>